<accession>A0A1B0VMF7</accession>
<proteinExistence type="predicted"/>
<name>A0A1B0VMF7_9CAUD</name>
<organism evidence="1 2">
    <name type="scientific">Pseudomonas phage phiAH14a</name>
    <dbReference type="NCBI Taxonomy" id="1805958"/>
    <lineage>
        <taxon>Viruses</taxon>
        <taxon>Duplodnaviria</taxon>
        <taxon>Heunggongvirae</taxon>
        <taxon>Uroviricota</taxon>
        <taxon>Caudoviricetes</taxon>
        <taxon>Miecznikowavirus</taxon>
        <taxon>Miecznikowavirus AH14a</taxon>
    </lineage>
</organism>
<dbReference type="EMBL" id="KU708004">
    <property type="protein sequence ID" value="AMW64527.1"/>
    <property type="molecule type" value="Genomic_DNA"/>
</dbReference>
<keyword evidence="2" id="KW-1185">Reference proteome</keyword>
<evidence type="ECO:0000313" key="2">
    <source>
        <dbReference type="Proteomes" id="UP000222764"/>
    </source>
</evidence>
<dbReference type="Proteomes" id="UP000222764">
    <property type="component" value="Segment"/>
</dbReference>
<reference evidence="1 2" key="1">
    <citation type="journal article" date="2016" name="PLoS ONE">
        <title>Two Inducible Prophages of an Antarctic Pseudomonas sp. ANT_H14 Use the Same Capsid for Packaging Their Genomes - Characterization of a Novel Phage Helper-Satellite System.</title>
        <authorList>
            <person name="Dziewit L."/>
            <person name="Radlinska M."/>
        </authorList>
    </citation>
    <scope>NUCLEOTIDE SEQUENCE [LARGE SCALE GENOMIC DNA]</scope>
</reference>
<sequence>MAATEIPMELVYTNQLDGFEPGKRYRVPGLFRSIERNATAVTVVGDYPEIVTAYEDAGVDVGVVALPEPVVVGTQAAVSGGLSKLLAALQDESGAMVLLVDGLEAGEIHRPESGELALRLFDVLGTIHASVGELTTERDGLALTVDALRAEVEALKKSALTPPADEAGEISALKAKLDEAKIQYRGNASKESLEKLVAELTKE</sequence>
<protein>
    <submittedName>
        <fullName evidence="1">Uncharacterized protein</fullName>
    </submittedName>
</protein>
<evidence type="ECO:0000313" key="1">
    <source>
        <dbReference type="EMBL" id="AMW64527.1"/>
    </source>
</evidence>
<gene>
    <name evidence="1" type="ORF">AH14a_p67</name>
</gene>